<keyword evidence="3" id="KW-1185">Reference proteome</keyword>
<organism evidence="2 3">
    <name type="scientific">Cymbomonas tetramitiformis</name>
    <dbReference type="NCBI Taxonomy" id="36881"/>
    <lineage>
        <taxon>Eukaryota</taxon>
        <taxon>Viridiplantae</taxon>
        <taxon>Chlorophyta</taxon>
        <taxon>Pyramimonadophyceae</taxon>
        <taxon>Pyramimonadales</taxon>
        <taxon>Pyramimonadaceae</taxon>
        <taxon>Cymbomonas</taxon>
    </lineage>
</organism>
<dbReference type="PANTHER" id="PTHR42755">
    <property type="entry name" value="3-DEOXY-MANNO-OCTULOSONATE CYTIDYLYLTRANSFERASE"/>
    <property type="match status" value="1"/>
</dbReference>
<evidence type="ECO:0008006" key="4">
    <source>
        <dbReference type="Google" id="ProtNLM"/>
    </source>
</evidence>
<dbReference type="EMBL" id="LGRX02014133">
    <property type="protein sequence ID" value="KAK3265107.1"/>
    <property type="molecule type" value="Genomic_DNA"/>
</dbReference>
<dbReference type="AlphaFoldDB" id="A0AAE0FSU4"/>
<dbReference type="InterPro" id="IPR039901">
    <property type="entry name" value="Kdotransferase"/>
</dbReference>
<reference evidence="2 3" key="1">
    <citation type="journal article" date="2015" name="Genome Biol. Evol.">
        <title>Comparative Genomics of a Bacterivorous Green Alga Reveals Evolutionary Causalities and Consequences of Phago-Mixotrophic Mode of Nutrition.</title>
        <authorList>
            <person name="Burns J.A."/>
            <person name="Paasch A."/>
            <person name="Narechania A."/>
            <person name="Kim E."/>
        </authorList>
    </citation>
    <scope>NUCLEOTIDE SEQUENCE [LARGE SCALE GENOMIC DNA]</scope>
    <source>
        <strain evidence="2 3">PLY_AMNH</strain>
    </source>
</reference>
<dbReference type="Proteomes" id="UP001190700">
    <property type="component" value="Unassembled WGS sequence"/>
</dbReference>
<sequence>MQLAYGPIPNSRASPSRTSVEPDPRLHPSDPGFSQSGRRRCWVAGSIHPGEEGAILHAHIQLSQQFPDLLTVIVPRQIETATNILEMVEARGVPALVMTRASQPIRDARICIVATIGDLPSIYSECPISYVGNSLLPDGMGHNLAEPAYASSAVVCGPNLGPFQEMADEMQGKSGDKAVLQVADSSELVEAVRYLLANPDELKRRQVAAKDAVNAVSEDILNTVWSQVKERVIEPALEPLGCSAAIKQEEMLANPLGDYLLQMLDAHHDRWGKVYRFQPGSNV</sequence>
<accession>A0AAE0FSU4</accession>
<dbReference type="PANTHER" id="PTHR42755:SF1">
    <property type="entry name" value="3-DEOXY-D-MANNO-OCTULOSONIC ACID TRANSFERASE, MITOCHONDRIAL-RELATED"/>
    <property type="match status" value="1"/>
</dbReference>
<dbReference type="GO" id="GO:0005886">
    <property type="term" value="C:plasma membrane"/>
    <property type="evidence" value="ECO:0007669"/>
    <property type="project" value="TreeGrafter"/>
</dbReference>
<evidence type="ECO:0000313" key="3">
    <source>
        <dbReference type="Proteomes" id="UP001190700"/>
    </source>
</evidence>
<protein>
    <recommendedName>
        <fullName evidence="4">Lipid IV(A) 3-deoxy-D-manno-octulosonic acid transferase</fullName>
    </recommendedName>
</protein>
<gene>
    <name evidence="2" type="ORF">CYMTET_26190</name>
</gene>
<evidence type="ECO:0000313" key="2">
    <source>
        <dbReference type="EMBL" id="KAK3265107.1"/>
    </source>
</evidence>
<dbReference type="Gene3D" id="3.40.50.2000">
    <property type="entry name" value="Glycogen Phosphorylase B"/>
    <property type="match status" value="1"/>
</dbReference>
<proteinExistence type="predicted"/>
<name>A0AAE0FSU4_9CHLO</name>
<dbReference type="GO" id="GO:0009245">
    <property type="term" value="P:lipid A biosynthetic process"/>
    <property type="evidence" value="ECO:0007669"/>
    <property type="project" value="TreeGrafter"/>
</dbReference>
<dbReference type="GO" id="GO:0016740">
    <property type="term" value="F:transferase activity"/>
    <property type="evidence" value="ECO:0007669"/>
    <property type="project" value="InterPro"/>
</dbReference>
<feature type="region of interest" description="Disordered" evidence="1">
    <location>
        <begin position="1"/>
        <end position="37"/>
    </location>
</feature>
<comment type="caution">
    <text evidence="2">The sequence shown here is derived from an EMBL/GenBank/DDBJ whole genome shotgun (WGS) entry which is preliminary data.</text>
</comment>
<evidence type="ECO:0000256" key="1">
    <source>
        <dbReference type="SAM" id="MobiDB-lite"/>
    </source>
</evidence>